<dbReference type="AlphaFoldDB" id="A0A7S1I3M3"/>
<reference evidence="2" key="1">
    <citation type="submission" date="2021-01" db="EMBL/GenBank/DDBJ databases">
        <authorList>
            <person name="Corre E."/>
            <person name="Pelletier E."/>
            <person name="Niang G."/>
            <person name="Scheremetjew M."/>
            <person name="Finn R."/>
            <person name="Kale V."/>
            <person name="Holt S."/>
            <person name="Cochrane G."/>
            <person name="Meng A."/>
            <person name="Brown T."/>
            <person name="Cohen L."/>
        </authorList>
    </citation>
    <scope>NUCLEOTIDE SEQUENCE</scope>
    <source>
        <strain evidence="2">NIES-381</strain>
    </source>
</reference>
<evidence type="ECO:0000256" key="1">
    <source>
        <dbReference type="SAM" id="MobiDB-lite"/>
    </source>
</evidence>
<proteinExistence type="predicted"/>
<name>A0A7S1I3M3_9EUGL</name>
<feature type="compositionally biased region" description="Polar residues" evidence="1">
    <location>
        <begin position="30"/>
        <end position="43"/>
    </location>
</feature>
<gene>
    <name evidence="2" type="ORF">EGYM00392_LOCUS11002</name>
</gene>
<evidence type="ECO:0000313" key="2">
    <source>
        <dbReference type="EMBL" id="CAD8999929.1"/>
    </source>
</evidence>
<protein>
    <submittedName>
        <fullName evidence="2">Uncharacterized protein</fullName>
    </submittedName>
</protein>
<feature type="region of interest" description="Disordered" evidence="1">
    <location>
        <begin position="30"/>
        <end position="60"/>
    </location>
</feature>
<dbReference type="EMBL" id="HBGA01030278">
    <property type="protein sequence ID" value="CAD8999929.1"/>
    <property type="molecule type" value="Transcribed_RNA"/>
</dbReference>
<organism evidence="2">
    <name type="scientific">Eutreptiella gymnastica</name>
    <dbReference type="NCBI Taxonomy" id="73025"/>
    <lineage>
        <taxon>Eukaryota</taxon>
        <taxon>Discoba</taxon>
        <taxon>Euglenozoa</taxon>
        <taxon>Euglenida</taxon>
        <taxon>Spirocuta</taxon>
        <taxon>Euglenophyceae</taxon>
        <taxon>Eutreptiales</taxon>
        <taxon>Eutreptiaceae</taxon>
        <taxon>Eutreptiella</taxon>
    </lineage>
</organism>
<accession>A0A7S1I3M3</accession>
<sequence>MCLGVPALGVFRMQKANNCGATALDPLRTCSSPTMDPLQSRSEPTPDHFGSAPHTLLTPPTPNPLWTRFKPLWICSGPAPDPFQSNSKLAVAPVLRVFAIL</sequence>